<dbReference type="InterPro" id="IPR015422">
    <property type="entry name" value="PyrdxlP-dep_Trfase_small"/>
</dbReference>
<gene>
    <name evidence="8" type="ORF">EF514_00465</name>
</gene>
<dbReference type="InterPro" id="IPR050596">
    <property type="entry name" value="AspAT/PAT-like"/>
</dbReference>
<dbReference type="OrthoDB" id="9802328at2"/>
<comment type="cofactor">
    <cofactor evidence="1 6">
        <name>pyridoxal 5'-phosphate</name>
        <dbReference type="ChEBI" id="CHEBI:597326"/>
    </cofactor>
</comment>
<dbReference type="PANTHER" id="PTHR46383">
    <property type="entry name" value="ASPARTATE AMINOTRANSFERASE"/>
    <property type="match status" value="1"/>
</dbReference>
<comment type="similarity">
    <text evidence="2 6">Belongs to the class-I pyridoxal-phosphate-dependent aminotransferase family.</text>
</comment>
<evidence type="ECO:0000313" key="8">
    <source>
        <dbReference type="EMBL" id="RVU55879.1"/>
    </source>
</evidence>
<sequence>MNISQRIKEVPYSAIRKLTPFADKAKADGKKVYHLNIGAPDTKTPDEFFDAIKNTNLKTLDYAPSKGLKSLMEKTCEYYKARGADFDPNKDIIITTGASEALVFALIAVSELGQKILTSNPFYSNYYTIFRQCGLNPVTFDTKVEDGYRLPDYETIKNAVTEDTAAILISNPSNPTGTVYTEEELRRIVRVAKEKDLFIIADEVYSEFIFDGKTFMSFASIEGIEDRLIILDSISKRFGACGARIGSLICKNQELMTEVIKLATGRLAVSTIDQIGATALYNVDESYFKEVNEEYEKRRNLIYEELKKIEGVKVYKPEGAFYIMPDLPIKDADDFAMWLLTEFDVDGETIMIAPADGFYHDSNEGKSKVRLAYVINQKDLKRAIEILGIALKEYRKLTNQ</sequence>
<name>A0A437S9T0_9FIRM</name>
<dbReference type="Pfam" id="PF00155">
    <property type="entry name" value="Aminotran_1_2"/>
    <property type="match status" value="1"/>
</dbReference>
<accession>A0A437S9T0</accession>
<evidence type="ECO:0000256" key="3">
    <source>
        <dbReference type="ARBA" id="ARBA00022576"/>
    </source>
</evidence>
<evidence type="ECO:0000313" key="9">
    <source>
        <dbReference type="Proteomes" id="UP000288812"/>
    </source>
</evidence>
<dbReference type="PROSITE" id="PS00105">
    <property type="entry name" value="AA_TRANSFER_CLASS_1"/>
    <property type="match status" value="1"/>
</dbReference>
<evidence type="ECO:0000256" key="2">
    <source>
        <dbReference type="ARBA" id="ARBA00007441"/>
    </source>
</evidence>
<comment type="caution">
    <text evidence="8">The sequence shown here is derived from an EMBL/GenBank/DDBJ whole genome shotgun (WGS) entry which is preliminary data.</text>
</comment>
<dbReference type="InterPro" id="IPR004839">
    <property type="entry name" value="Aminotransferase_I/II_large"/>
</dbReference>
<dbReference type="EC" id="2.6.1.-" evidence="6"/>
<protein>
    <recommendedName>
        <fullName evidence="6">Aminotransferase</fullName>
        <ecNumber evidence="6">2.6.1.-</ecNumber>
    </recommendedName>
</protein>
<dbReference type="SUPFAM" id="SSF53383">
    <property type="entry name" value="PLP-dependent transferases"/>
    <property type="match status" value="1"/>
</dbReference>
<dbReference type="GO" id="GO:0008483">
    <property type="term" value="F:transaminase activity"/>
    <property type="evidence" value="ECO:0007669"/>
    <property type="project" value="UniProtKB-KW"/>
</dbReference>
<dbReference type="PANTHER" id="PTHR46383:SF2">
    <property type="entry name" value="AMINOTRANSFERASE"/>
    <property type="match status" value="1"/>
</dbReference>
<dbReference type="Gene3D" id="3.40.640.10">
    <property type="entry name" value="Type I PLP-dependent aspartate aminotransferase-like (Major domain)"/>
    <property type="match status" value="1"/>
</dbReference>
<dbReference type="GO" id="GO:0030170">
    <property type="term" value="F:pyridoxal phosphate binding"/>
    <property type="evidence" value="ECO:0007669"/>
    <property type="project" value="InterPro"/>
</dbReference>
<evidence type="ECO:0000256" key="6">
    <source>
        <dbReference type="RuleBase" id="RU000481"/>
    </source>
</evidence>
<evidence type="ECO:0000256" key="1">
    <source>
        <dbReference type="ARBA" id="ARBA00001933"/>
    </source>
</evidence>
<keyword evidence="5" id="KW-0663">Pyridoxal phosphate</keyword>
<dbReference type="InterPro" id="IPR015421">
    <property type="entry name" value="PyrdxlP-dep_Trfase_major"/>
</dbReference>
<reference evidence="8 9" key="1">
    <citation type="submission" date="2018-11" db="EMBL/GenBank/DDBJ databases">
        <title>Genome sequencing and assembly of Anaerosphaera sp. nov., GS7-6-2.</title>
        <authorList>
            <person name="Rettenmaier R."/>
            <person name="Liebl W."/>
            <person name="Zverlov V."/>
        </authorList>
    </citation>
    <scope>NUCLEOTIDE SEQUENCE [LARGE SCALE GENOMIC DNA]</scope>
    <source>
        <strain evidence="8 9">GS7-6-2</strain>
    </source>
</reference>
<dbReference type="Gene3D" id="3.90.1150.10">
    <property type="entry name" value="Aspartate Aminotransferase, domain 1"/>
    <property type="match status" value="1"/>
</dbReference>
<evidence type="ECO:0000256" key="5">
    <source>
        <dbReference type="ARBA" id="ARBA00022898"/>
    </source>
</evidence>
<dbReference type="Proteomes" id="UP000288812">
    <property type="component" value="Unassembled WGS sequence"/>
</dbReference>
<dbReference type="InterPro" id="IPR015424">
    <property type="entry name" value="PyrdxlP-dep_Trfase"/>
</dbReference>
<dbReference type="GO" id="GO:0006520">
    <property type="term" value="P:amino acid metabolic process"/>
    <property type="evidence" value="ECO:0007669"/>
    <property type="project" value="InterPro"/>
</dbReference>
<evidence type="ECO:0000256" key="4">
    <source>
        <dbReference type="ARBA" id="ARBA00022679"/>
    </source>
</evidence>
<organism evidence="8 9">
    <name type="scientific">Anaerosphaera multitolerans</name>
    <dbReference type="NCBI Taxonomy" id="2487351"/>
    <lineage>
        <taxon>Bacteria</taxon>
        <taxon>Bacillati</taxon>
        <taxon>Bacillota</taxon>
        <taxon>Tissierellia</taxon>
        <taxon>Tissierellales</taxon>
        <taxon>Peptoniphilaceae</taxon>
        <taxon>Anaerosphaera</taxon>
    </lineage>
</organism>
<dbReference type="EMBL" id="RLIH01000001">
    <property type="protein sequence ID" value="RVU55879.1"/>
    <property type="molecule type" value="Genomic_DNA"/>
</dbReference>
<keyword evidence="9" id="KW-1185">Reference proteome</keyword>
<feature type="domain" description="Aminotransferase class I/classII large" evidence="7">
    <location>
        <begin position="31"/>
        <end position="385"/>
    </location>
</feature>
<dbReference type="InterPro" id="IPR004838">
    <property type="entry name" value="NHTrfase_class1_PyrdxlP-BS"/>
</dbReference>
<dbReference type="NCBIfam" id="NF005744">
    <property type="entry name" value="PRK07568.1"/>
    <property type="match status" value="1"/>
</dbReference>
<evidence type="ECO:0000259" key="7">
    <source>
        <dbReference type="Pfam" id="PF00155"/>
    </source>
</evidence>
<dbReference type="CDD" id="cd00609">
    <property type="entry name" value="AAT_like"/>
    <property type="match status" value="1"/>
</dbReference>
<keyword evidence="4 6" id="KW-0808">Transferase</keyword>
<keyword evidence="3 6" id="KW-0032">Aminotransferase</keyword>
<dbReference type="AlphaFoldDB" id="A0A437S9T0"/>
<proteinExistence type="inferred from homology"/>